<dbReference type="CDD" id="cd01983">
    <property type="entry name" value="SIMIBI"/>
    <property type="match status" value="1"/>
</dbReference>
<evidence type="ECO:0008006" key="3">
    <source>
        <dbReference type="Google" id="ProtNLM"/>
    </source>
</evidence>
<evidence type="ECO:0000313" key="2">
    <source>
        <dbReference type="Proteomes" id="UP001418444"/>
    </source>
</evidence>
<dbReference type="Gene3D" id="3.40.50.300">
    <property type="entry name" value="P-loop containing nucleotide triphosphate hydrolases"/>
    <property type="match status" value="1"/>
</dbReference>
<dbReference type="EMBL" id="BAAAZW010000001">
    <property type="protein sequence ID" value="GAA3947468.1"/>
    <property type="molecule type" value="Genomic_DNA"/>
</dbReference>
<comment type="caution">
    <text evidence="1">The sequence shown here is derived from an EMBL/GenBank/DDBJ whole genome shotgun (WGS) entry which is preliminary data.</text>
</comment>
<protein>
    <recommendedName>
        <fullName evidence="3">(d)CMP kinase</fullName>
    </recommendedName>
</protein>
<name>A0ABP7NKS0_9ACTN</name>
<organism evidence="1 2">
    <name type="scientific">Gordonia caeni</name>
    <dbReference type="NCBI Taxonomy" id="1007097"/>
    <lineage>
        <taxon>Bacteria</taxon>
        <taxon>Bacillati</taxon>
        <taxon>Actinomycetota</taxon>
        <taxon>Actinomycetes</taxon>
        <taxon>Mycobacteriales</taxon>
        <taxon>Gordoniaceae</taxon>
        <taxon>Gordonia</taxon>
    </lineage>
</organism>
<keyword evidence="2" id="KW-1185">Reference proteome</keyword>
<sequence length="197" mass="21982">MGGMSKVFTAAAHRIADDRALQSGIIAVDGPSGAGKSTFADSLVSRLTELGRHCLLIRTDDYATWDEPASWWPELERHVLAPYRRSHDVSYRPRVWVDGVPHPGPERRLPWAPLLILEGVTSARRAIASRLDRALWIEGPDPVERLARSVARDGEDQRDHLAAWQRFEDGWFAVDDTRSRCEILKPGCDVPTAPGRG</sequence>
<reference evidence="2" key="1">
    <citation type="journal article" date="2019" name="Int. J. Syst. Evol. Microbiol.">
        <title>The Global Catalogue of Microorganisms (GCM) 10K type strain sequencing project: providing services to taxonomists for standard genome sequencing and annotation.</title>
        <authorList>
            <consortium name="The Broad Institute Genomics Platform"/>
            <consortium name="The Broad Institute Genome Sequencing Center for Infectious Disease"/>
            <person name="Wu L."/>
            <person name="Ma J."/>
        </authorList>
    </citation>
    <scope>NUCLEOTIDE SEQUENCE [LARGE SCALE GENOMIC DNA]</scope>
    <source>
        <strain evidence="2">JCM 16923</strain>
    </source>
</reference>
<accession>A0ABP7NKS0</accession>
<dbReference type="SUPFAM" id="SSF52540">
    <property type="entry name" value="P-loop containing nucleoside triphosphate hydrolases"/>
    <property type="match status" value="1"/>
</dbReference>
<dbReference type="InterPro" id="IPR027417">
    <property type="entry name" value="P-loop_NTPase"/>
</dbReference>
<dbReference type="Proteomes" id="UP001418444">
    <property type="component" value="Unassembled WGS sequence"/>
</dbReference>
<proteinExistence type="predicted"/>
<evidence type="ECO:0000313" key="1">
    <source>
        <dbReference type="EMBL" id="GAA3947468.1"/>
    </source>
</evidence>
<gene>
    <name evidence="1" type="ORF">GCM10022231_00420</name>
</gene>